<keyword evidence="1" id="KW-1133">Transmembrane helix</keyword>
<feature type="transmembrane region" description="Helical" evidence="1">
    <location>
        <begin position="28"/>
        <end position="43"/>
    </location>
</feature>
<dbReference type="STRING" id="84035.SAMN05660742_111138"/>
<keyword evidence="3" id="KW-1185">Reference proteome</keyword>
<dbReference type="EMBL" id="FNZK01000011">
    <property type="protein sequence ID" value="SEJ60421.1"/>
    <property type="molecule type" value="Genomic_DNA"/>
</dbReference>
<evidence type="ECO:0000256" key="1">
    <source>
        <dbReference type="SAM" id="Phobius"/>
    </source>
</evidence>
<reference evidence="2 3" key="1">
    <citation type="submission" date="2016-10" db="EMBL/GenBank/DDBJ databases">
        <authorList>
            <person name="de Groot N.N."/>
        </authorList>
    </citation>
    <scope>NUCLEOTIDE SEQUENCE [LARGE SCALE GENOMIC DNA]</scope>
    <source>
        <strain evidence="2 3">DSM 2179</strain>
    </source>
</reference>
<keyword evidence="1" id="KW-0472">Membrane</keyword>
<protein>
    <submittedName>
        <fullName evidence="2">Uncharacterized protein</fullName>
    </submittedName>
</protein>
<dbReference type="Proteomes" id="UP000199662">
    <property type="component" value="Unassembled WGS sequence"/>
</dbReference>
<proteinExistence type="predicted"/>
<name>A0A1H7A4A5_9FIRM</name>
<keyword evidence="1" id="KW-0812">Transmembrane</keyword>
<gene>
    <name evidence="2" type="ORF">SAMN05660742_111138</name>
</gene>
<evidence type="ECO:0000313" key="2">
    <source>
        <dbReference type="EMBL" id="SEJ60421.1"/>
    </source>
</evidence>
<dbReference type="AlphaFoldDB" id="A0A1H7A4A5"/>
<accession>A0A1H7A4A5</accession>
<evidence type="ECO:0000313" key="3">
    <source>
        <dbReference type="Proteomes" id="UP000199662"/>
    </source>
</evidence>
<organism evidence="2 3">
    <name type="scientific">Propionispira arboris</name>
    <dbReference type="NCBI Taxonomy" id="84035"/>
    <lineage>
        <taxon>Bacteria</taxon>
        <taxon>Bacillati</taxon>
        <taxon>Bacillota</taxon>
        <taxon>Negativicutes</taxon>
        <taxon>Selenomonadales</taxon>
        <taxon>Selenomonadaceae</taxon>
        <taxon>Propionispira</taxon>
    </lineage>
</organism>
<sequence length="44" mass="4808">MMKYIGFYFLALGRAAEGEIAINWPNVVFFAIALAIGFIAGKIV</sequence>
<dbReference type="RefSeq" id="WP_281246437.1">
    <property type="nucleotide sequence ID" value="NZ_FNZK01000011.1"/>
</dbReference>